<feature type="chain" id="PRO_5004023840" description="Secreted protein" evidence="1">
    <location>
        <begin position="23"/>
        <end position="102"/>
    </location>
</feature>
<keyword evidence="3" id="KW-1185">Reference proteome</keyword>
<accession>M2R7Z8</accession>
<dbReference type="Proteomes" id="UP000016930">
    <property type="component" value="Unassembled WGS sequence"/>
</dbReference>
<feature type="signal peptide" evidence="1">
    <location>
        <begin position="1"/>
        <end position="22"/>
    </location>
</feature>
<evidence type="ECO:0008006" key="4">
    <source>
        <dbReference type="Google" id="ProtNLM"/>
    </source>
</evidence>
<evidence type="ECO:0000313" key="2">
    <source>
        <dbReference type="EMBL" id="EMD34547.1"/>
    </source>
</evidence>
<sequence>MIPGRALYIFINLALLLDVGSALPADNALVAPGLQPFSVTPGVISIQEIIGGSGESTLGSTPEHVHSKADNEPRSRIRWWATDVVSIESAPEQIQGPSGDDD</sequence>
<proteinExistence type="predicted"/>
<dbReference type="EMBL" id="KB445802">
    <property type="protein sequence ID" value="EMD34547.1"/>
    <property type="molecule type" value="Genomic_DNA"/>
</dbReference>
<reference evidence="2 3" key="1">
    <citation type="journal article" date="2012" name="Proc. Natl. Acad. Sci. U.S.A.">
        <title>Comparative genomics of Ceriporiopsis subvermispora and Phanerochaete chrysosporium provide insight into selective ligninolysis.</title>
        <authorList>
            <person name="Fernandez-Fueyo E."/>
            <person name="Ruiz-Duenas F.J."/>
            <person name="Ferreira P."/>
            <person name="Floudas D."/>
            <person name="Hibbett D.S."/>
            <person name="Canessa P."/>
            <person name="Larrondo L.F."/>
            <person name="James T.Y."/>
            <person name="Seelenfreund D."/>
            <person name="Lobos S."/>
            <person name="Polanco R."/>
            <person name="Tello M."/>
            <person name="Honda Y."/>
            <person name="Watanabe T."/>
            <person name="Watanabe T."/>
            <person name="Ryu J.S."/>
            <person name="Kubicek C.P."/>
            <person name="Schmoll M."/>
            <person name="Gaskell J."/>
            <person name="Hammel K.E."/>
            <person name="St John F.J."/>
            <person name="Vanden Wymelenberg A."/>
            <person name="Sabat G."/>
            <person name="Splinter BonDurant S."/>
            <person name="Syed K."/>
            <person name="Yadav J.S."/>
            <person name="Doddapaneni H."/>
            <person name="Subramanian V."/>
            <person name="Lavin J.L."/>
            <person name="Oguiza J.A."/>
            <person name="Perez G."/>
            <person name="Pisabarro A.G."/>
            <person name="Ramirez L."/>
            <person name="Santoyo F."/>
            <person name="Master E."/>
            <person name="Coutinho P.M."/>
            <person name="Henrissat B."/>
            <person name="Lombard V."/>
            <person name="Magnuson J.K."/>
            <person name="Kuees U."/>
            <person name="Hori C."/>
            <person name="Igarashi K."/>
            <person name="Samejima M."/>
            <person name="Held B.W."/>
            <person name="Barry K.W."/>
            <person name="LaButti K.M."/>
            <person name="Lapidus A."/>
            <person name="Lindquist E.A."/>
            <person name="Lucas S.M."/>
            <person name="Riley R."/>
            <person name="Salamov A.A."/>
            <person name="Hoffmeister D."/>
            <person name="Schwenk D."/>
            <person name="Hadar Y."/>
            <person name="Yarden O."/>
            <person name="de Vries R.P."/>
            <person name="Wiebenga A."/>
            <person name="Stenlid J."/>
            <person name="Eastwood D."/>
            <person name="Grigoriev I.V."/>
            <person name="Berka R.M."/>
            <person name="Blanchette R.A."/>
            <person name="Kersten P."/>
            <person name="Martinez A.T."/>
            <person name="Vicuna R."/>
            <person name="Cullen D."/>
        </authorList>
    </citation>
    <scope>NUCLEOTIDE SEQUENCE [LARGE SCALE GENOMIC DNA]</scope>
    <source>
        <strain evidence="2 3">B</strain>
    </source>
</reference>
<evidence type="ECO:0000313" key="3">
    <source>
        <dbReference type="Proteomes" id="UP000016930"/>
    </source>
</evidence>
<keyword evidence="1" id="KW-0732">Signal</keyword>
<dbReference type="AlphaFoldDB" id="M2R7Z8"/>
<protein>
    <recommendedName>
        <fullName evidence="4">Secreted protein</fullName>
    </recommendedName>
</protein>
<evidence type="ECO:0000256" key="1">
    <source>
        <dbReference type="SAM" id="SignalP"/>
    </source>
</evidence>
<gene>
    <name evidence="2" type="ORF">CERSUDRAFT_97151</name>
</gene>
<dbReference type="HOGENOM" id="CLU_2277164_0_0_1"/>
<name>M2R7Z8_CERS8</name>
<organism evidence="2 3">
    <name type="scientific">Ceriporiopsis subvermispora (strain B)</name>
    <name type="common">White-rot fungus</name>
    <name type="synonym">Gelatoporia subvermispora</name>
    <dbReference type="NCBI Taxonomy" id="914234"/>
    <lineage>
        <taxon>Eukaryota</taxon>
        <taxon>Fungi</taxon>
        <taxon>Dikarya</taxon>
        <taxon>Basidiomycota</taxon>
        <taxon>Agaricomycotina</taxon>
        <taxon>Agaricomycetes</taxon>
        <taxon>Polyporales</taxon>
        <taxon>Gelatoporiaceae</taxon>
        <taxon>Gelatoporia</taxon>
    </lineage>
</organism>